<accession>A0A818W671</accession>
<dbReference type="SUPFAM" id="SSF56601">
    <property type="entry name" value="beta-lactamase/transpeptidase-like"/>
    <property type="match status" value="1"/>
</dbReference>
<comment type="caution">
    <text evidence="2">The sequence shown here is derived from an EMBL/GenBank/DDBJ whole genome shotgun (WGS) entry which is preliminary data.</text>
</comment>
<name>A0A818W671_9BILA</name>
<dbReference type="AlphaFoldDB" id="A0A818W671"/>
<dbReference type="EMBL" id="CAJOAX010001503">
    <property type="protein sequence ID" value="CAF3721154.1"/>
    <property type="molecule type" value="Genomic_DNA"/>
</dbReference>
<evidence type="ECO:0000313" key="3">
    <source>
        <dbReference type="Proteomes" id="UP000663823"/>
    </source>
</evidence>
<proteinExistence type="predicted"/>
<evidence type="ECO:0000313" key="2">
    <source>
        <dbReference type="EMBL" id="CAF3721154.1"/>
    </source>
</evidence>
<feature type="non-terminal residue" evidence="2">
    <location>
        <position position="1"/>
    </location>
</feature>
<feature type="domain" description="Beta-lactamase-related" evidence="1">
    <location>
        <begin position="5"/>
        <end position="83"/>
    </location>
</feature>
<organism evidence="2 3">
    <name type="scientific">Rotaria sordida</name>
    <dbReference type="NCBI Taxonomy" id="392033"/>
    <lineage>
        <taxon>Eukaryota</taxon>
        <taxon>Metazoa</taxon>
        <taxon>Spiralia</taxon>
        <taxon>Gnathifera</taxon>
        <taxon>Rotifera</taxon>
        <taxon>Eurotatoria</taxon>
        <taxon>Bdelloidea</taxon>
        <taxon>Philodinida</taxon>
        <taxon>Philodinidae</taxon>
        <taxon>Rotaria</taxon>
    </lineage>
</organism>
<dbReference type="InterPro" id="IPR012338">
    <property type="entry name" value="Beta-lactam/transpept-like"/>
</dbReference>
<gene>
    <name evidence="2" type="ORF">OTI717_LOCUS13834</name>
</gene>
<evidence type="ECO:0000259" key="1">
    <source>
        <dbReference type="Pfam" id="PF00144"/>
    </source>
</evidence>
<protein>
    <recommendedName>
        <fullName evidence="1">Beta-lactamase-related domain-containing protein</fullName>
    </recommendedName>
</protein>
<sequence>DGLDIGASLYIYYREECVVYLYSDWKDTQTKKQSYTSDTIQLVFSTSKRILATVIALCVKRGWLDYDALIAEYWSEFASSGKQVEFICEIYLISILFL</sequence>
<dbReference type="Gene3D" id="3.40.710.10">
    <property type="entry name" value="DD-peptidase/beta-lactamase superfamily"/>
    <property type="match status" value="1"/>
</dbReference>
<dbReference type="InterPro" id="IPR001466">
    <property type="entry name" value="Beta-lactam-related"/>
</dbReference>
<dbReference type="Proteomes" id="UP000663823">
    <property type="component" value="Unassembled WGS sequence"/>
</dbReference>
<reference evidence="2" key="1">
    <citation type="submission" date="2021-02" db="EMBL/GenBank/DDBJ databases">
        <authorList>
            <person name="Nowell W R."/>
        </authorList>
    </citation>
    <scope>NUCLEOTIDE SEQUENCE</scope>
</reference>
<dbReference type="PANTHER" id="PTHR43319">
    <property type="entry name" value="BETA-LACTAMASE-RELATED"/>
    <property type="match status" value="1"/>
</dbReference>
<dbReference type="PANTHER" id="PTHR43319:SF3">
    <property type="entry name" value="BETA-LACTAMASE-RELATED DOMAIN-CONTAINING PROTEIN"/>
    <property type="match status" value="1"/>
</dbReference>
<dbReference type="InterPro" id="IPR052907">
    <property type="entry name" value="Beta-lactamase/esterase"/>
</dbReference>
<dbReference type="Pfam" id="PF00144">
    <property type="entry name" value="Beta-lactamase"/>
    <property type="match status" value="1"/>
</dbReference>